<dbReference type="KEGG" id="aoz:HUE56_21490"/>
<reference evidence="1 2" key="1">
    <citation type="submission" date="2020-06" db="EMBL/GenBank/DDBJ databases">
        <title>Complete genome of Azosprillum oryzae KACC14407.</title>
        <authorList>
            <person name="Kim M."/>
            <person name="Park Y.-J."/>
            <person name="Shin J.-H."/>
        </authorList>
    </citation>
    <scope>NUCLEOTIDE SEQUENCE [LARGE SCALE GENOMIC DNA]</scope>
    <source>
        <strain evidence="1 2">KACC 14407</strain>
    </source>
</reference>
<organism evidence="1 2">
    <name type="scientific">Azospirillum oryzae</name>
    <dbReference type="NCBI Taxonomy" id="286727"/>
    <lineage>
        <taxon>Bacteria</taxon>
        <taxon>Pseudomonadati</taxon>
        <taxon>Pseudomonadota</taxon>
        <taxon>Alphaproteobacteria</taxon>
        <taxon>Rhodospirillales</taxon>
        <taxon>Azospirillaceae</taxon>
        <taxon>Azospirillum</taxon>
    </lineage>
</organism>
<sequence>MNEITPVQAAHDALSRATLILQSSIAEASTAEDAHAAAVNDLRNAIAANLMAPTAETKQRLEETGAAERDAIAKRDYASLTVDAARQNVTTLEQALADAQHREASDTIQAAFRKLGGMADEIDATISRLFTLIAEANAVANTAEDAASYQLNENSLSHPGAWRSAVMHAIKERTLLPSNAFVAPCSVASATAQFRFNRMKGSNRYTPTNAETKETA</sequence>
<dbReference type="EMBL" id="CP054619">
    <property type="protein sequence ID" value="QKS52922.1"/>
    <property type="molecule type" value="Genomic_DNA"/>
</dbReference>
<protein>
    <submittedName>
        <fullName evidence="1">Uncharacterized protein</fullName>
    </submittedName>
</protein>
<dbReference type="AlphaFoldDB" id="A0A6N1AYU1"/>
<evidence type="ECO:0000313" key="2">
    <source>
        <dbReference type="Proteomes" id="UP000509702"/>
    </source>
</evidence>
<accession>A0A6N1AYU1</accession>
<name>A0A6N1AYU1_9PROT</name>
<gene>
    <name evidence="1" type="ORF">HUE56_21490</name>
</gene>
<dbReference type="RefSeq" id="WP_149196709.1">
    <property type="nucleotide sequence ID" value="NZ_BSOV01000023.1"/>
</dbReference>
<keyword evidence="2" id="KW-1185">Reference proteome</keyword>
<dbReference type="Proteomes" id="UP000509702">
    <property type="component" value="Chromosome"/>
</dbReference>
<proteinExistence type="predicted"/>
<evidence type="ECO:0000313" key="1">
    <source>
        <dbReference type="EMBL" id="QKS52922.1"/>
    </source>
</evidence>